<protein>
    <submittedName>
        <fullName evidence="1">Uncharacterized protein</fullName>
    </submittedName>
</protein>
<dbReference type="EMBL" id="ML120198">
    <property type="protein sequence ID" value="RPA70615.1"/>
    <property type="molecule type" value="Genomic_DNA"/>
</dbReference>
<gene>
    <name evidence="1" type="ORF">BJ508DRAFT_316366</name>
</gene>
<evidence type="ECO:0000313" key="2">
    <source>
        <dbReference type="Proteomes" id="UP000275078"/>
    </source>
</evidence>
<feature type="non-terminal residue" evidence="1">
    <location>
        <position position="260"/>
    </location>
</feature>
<proteinExistence type="predicted"/>
<accession>A0A3N4H6S4</accession>
<name>A0A3N4H6S4_ASCIM</name>
<organism evidence="1 2">
    <name type="scientific">Ascobolus immersus RN42</name>
    <dbReference type="NCBI Taxonomy" id="1160509"/>
    <lineage>
        <taxon>Eukaryota</taxon>
        <taxon>Fungi</taxon>
        <taxon>Dikarya</taxon>
        <taxon>Ascomycota</taxon>
        <taxon>Pezizomycotina</taxon>
        <taxon>Pezizomycetes</taxon>
        <taxon>Pezizales</taxon>
        <taxon>Ascobolaceae</taxon>
        <taxon>Ascobolus</taxon>
    </lineage>
</organism>
<dbReference type="AlphaFoldDB" id="A0A3N4H6S4"/>
<dbReference type="Proteomes" id="UP000275078">
    <property type="component" value="Unassembled WGS sequence"/>
</dbReference>
<reference evidence="1 2" key="1">
    <citation type="journal article" date="2018" name="Nat. Ecol. Evol.">
        <title>Pezizomycetes genomes reveal the molecular basis of ectomycorrhizal truffle lifestyle.</title>
        <authorList>
            <person name="Murat C."/>
            <person name="Payen T."/>
            <person name="Noel B."/>
            <person name="Kuo A."/>
            <person name="Morin E."/>
            <person name="Chen J."/>
            <person name="Kohler A."/>
            <person name="Krizsan K."/>
            <person name="Balestrini R."/>
            <person name="Da Silva C."/>
            <person name="Montanini B."/>
            <person name="Hainaut M."/>
            <person name="Levati E."/>
            <person name="Barry K.W."/>
            <person name="Belfiori B."/>
            <person name="Cichocki N."/>
            <person name="Clum A."/>
            <person name="Dockter R.B."/>
            <person name="Fauchery L."/>
            <person name="Guy J."/>
            <person name="Iotti M."/>
            <person name="Le Tacon F."/>
            <person name="Lindquist E.A."/>
            <person name="Lipzen A."/>
            <person name="Malagnac F."/>
            <person name="Mello A."/>
            <person name="Molinier V."/>
            <person name="Miyauchi S."/>
            <person name="Poulain J."/>
            <person name="Riccioni C."/>
            <person name="Rubini A."/>
            <person name="Sitrit Y."/>
            <person name="Splivallo R."/>
            <person name="Traeger S."/>
            <person name="Wang M."/>
            <person name="Zifcakova L."/>
            <person name="Wipf D."/>
            <person name="Zambonelli A."/>
            <person name="Paolocci F."/>
            <person name="Nowrousian M."/>
            <person name="Ottonello S."/>
            <person name="Baldrian P."/>
            <person name="Spatafora J.W."/>
            <person name="Henrissat B."/>
            <person name="Nagy L.G."/>
            <person name="Aury J.M."/>
            <person name="Wincker P."/>
            <person name="Grigoriev I.V."/>
            <person name="Bonfante P."/>
            <person name="Martin F.M."/>
        </authorList>
    </citation>
    <scope>NUCLEOTIDE SEQUENCE [LARGE SCALE GENOMIC DNA]</scope>
    <source>
        <strain evidence="1 2">RN42</strain>
    </source>
</reference>
<sequence>MQEYTVIKSISDEDEVPGYILRQSTSELVLYSHLCGTDESTYTMNPDSDIANVHPSELTWAEVPPFPSIPLLCQYLGNDHHAQIVYRRMLEYNAVFVRSETTMDWQWTEAAPYGIMSVPESMSSWPVDLDIAADVKFVARVTGEEPYVSWDATRGSCLFLSVKQLADMLVPLDYRRYNYNPELHGISRAVWIMERNSFVESLEENGMELINPQPEEFDCSDPELQAAAASLSANTGSLPEPVNDPYPLTEHGELQFDLVD</sequence>
<evidence type="ECO:0000313" key="1">
    <source>
        <dbReference type="EMBL" id="RPA70615.1"/>
    </source>
</evidence>
<keyword evidence="2" id="KW-1185">Reference proteome</keyword>